<dbReference type="PRINTS" id="PR00344">
    <property type="entry name" value="BCTRLSENSOR"/>
</dbReference>
<dbReference type="Gene3D" id="3.30.450.20">
    <property type="entry name" value="PAS domain"/>
    <property type="match status" value="1"/>
</dbReference>
<dbReference type="PANTHER" id="PTHR42878:SF7">
    <property type="entry name" value="SENSOR HISTIDINE KINASE GLRK"/>
    <property type="match status" value="1"/>
</dbReference>
<keyword evidence="8" id="KW-0902">Two-component regulatory system</keyword>
<sequence>MASRPLPGPDELYDSAPCGLLLAGARGEILDVNSTLCRWLKCRKEDLVGVARFQDLLTMGGRIFYQTHLAPLVRMQGSVAEVKLELRCQPAPIPVMVNLAERAWQGERLMHVAVFVAEDRHKYERELLLQRRRAEDLATQHAQDQTDLAVARAQAEDRALFAEQMVGIVSHDLRNPLSAIHMSAVLMGMGTLSDTQRTALARVERSVGRAERLIADLLDFTQARLGKGISVRLVRVDLNEVVADCIGELSAAFPERRIVHAGSAVACQADADRIAQALGNLVANAAHYGSPDSPVTVTVARQEGRCMLSIHNHGDPIPPALRDALFEPMIRGTTKVAQARGVGLGLYIVREIAKAHGGSVQVESEAERGTTFTLSLPLAGP</sequence>
<dbReference type="SMART" id="SM00387">
    <property type="entry name" value="HATPase_c"/>
    <property type="match status" value="1"/>
</dbReference>
<dbReference type="InterPro" id="IPR035965">
    <property type="entry name" value="PAS-like_dom_sf"/>
</dbReference>
<keyword evidence="7" id="KW-0067">ATP-binding</keyword>
<proteinExistence type="predicted"/>
<accession>A0A562ZWS1</accession>
<dbReference type="InterPro" id="IPR005467">
    <property type="entry name" value="His_kinase_dom"/>
</dbReference>
<dbReference type="RefSeq" id="WP_145891346.1">
    <property type="nucleotide sequence ID" value="NZ_VOBQ01000003.1"/>
</dbReference>
<dbReference type="GO" id="GO:0005524">
    <property type="term" value="F:ATP binding"/>
    <property type="evidence" value="ECO:0007669"/>
    <property type="project" value="UniProtKB-KW"/>
</dbReference>
<evidence type="ECO:0000256" key="8">
    <source>
        <dbReference type="ARBA" id="ARBA00023012"/>
    </source>
</evidence>
<dbReference type="Gene3D" id="1.10.287.130">
    <property type="match status" value="1"/>
</dbReference>
<dbReference type="GO" id="GO:0000156">
    <property type="term" value="F:phosphorelay response regulator activity"/>
    <property type="evidence" value="ECO:0007669"/>
    <property type="project" value="TreeGrafter"/>
</dbReference>
<evidence type="ECO:0000256" key="7">
    <source>
        <dbReference type="ARBA" id="ARBA00022840"/>
    </source>
</evidence>
<evidence type="ECO:0000313" key="10">
    <source>
        <dbReference type="EMBL" id="TWO72768.1"/>
    </source>
</evidence>
<dbReference type="SUPFAM" id="SSF55874">
    <property type="entry name" value="ATPase domain of HSP90 chaperone/DNA topoisomerase II/histidine kinase"/>
    <property type="match status" value="1"/>
</dbReference>
<comment type="caution">
    <text evidence="10">The sequence shown here is derived from an EMBL/GenBank/DDBJ whole genome shotgun (WGS) entry which is preliminary data.</text>
</comment>
<evidence type="ECO:0000256" key="2">
    <source>
        <dbReference type="ARBA" id="ARBA00012438"/>
    </source>
</evidence>
<dbReference type="InterPro" id="IPR036890">
    <property type="entry name" value="HATPase_C_sf"/>
</dbReference>
<dbReference type="CDD" id="cd00075">
    <property type="entry name" value="HATPase"/>
    <property type="match status" value="1"/>
</dbReference>
<evidence type="ECO:0000259" key="9">
    <source>
        <dbReference type="PROSITE" id="PS50109"/>
    </source>
</evidence>
<gene>
    <name evidence="10" type="ORF">FN976_04345</name>
</gene>
<dbReference type="GO" id="GO:0007234">
    <property type="term" value="P:osmosensory signaling via phosphorelay pathway"/>
    <property type="evidence" value="ECO:0007669"/>
    <property type="project" value="TreeGrafter"/>
</dbReference>
<dbReference type="SUPFAM" id="SSF47384">
    <property type="entry name" value="Homodimeric domain of signal transducing histidine kinase"/>
    <property type="match status" value="1"/>
</dbReference>
<dbReference type="Proteomes" id="UP000318199">
    <property type="component" value="Unassembled WGS sequence"/>
</dbReference>
<organism evidence="10 11">
    <name type="scientific">Caenimonas sedimenti</name>
    <dbReference type="NCBI Taxonomy" id="2596921"/>
    <lineage>
        <taxon>Bacteria</taxon>
        <taxon>Pseudomonadati</taxon>
        <taxon>Pseudomonadota</taxon>
        <taxon>Betaproteobacteria</taxon>
        <taxon>Burkholderiales</taxon>
        <taxon>Comamonadaceae</taxon>
        <taxon>Caenimonas</taxon>
    </lineage>
</organism>
<dbReference type="InterPro" id="IPR003661">
    <property type="entry name" value="HisK_dim/P_dom"/>
</dbReference>
<dbReference type="EC" id="2.7.13.3" evidence="2"/>
<dbReference type="SUPFAM" id="SSF55785">
    <property type="entry name" value="PYP-like sensor domain (PAS domain)"/>
    <property type="match status" value="1"/>
</dbReference>
<evidence type="ECO:0000256" key="3">
    <source>
        <dbReference type="ARBA" id="ARBA00022553"/>
    </source>
</evidence>
<comment type="catalytic activity">
    <reaction evidence="1">
        <text>ATP + protein L-histidine = ADP + protein N-phospho-L-histidine.</text>
        <dbReference type="EC" id="2.7.13.3"/>
    </reaction>
</comment>
<dbReference type="InterPro" id="IPR036097">
    <property type="entry name" value="HisK_dim/P_sf"/>
</dbReference>
<dbReference type="GO" id="GO:0030295">
    <property type="term" value="F:protein kinase activator activity"/>
    <property type="evidence" value="ECO:0007669"/>
    <property type="project" value="TreeGrafter"/>
</dbReference>
<dbReference type="PROSITE" id="PS50109">
    <property type="entry name" value="HIS_KIN"/>
    <property type="match status" value="1"/>
</dbReference>
<name>A0A562ZWS1_9BURK</name>
<evidence type="ECO:0000256" key="5">
    <source>
        <dbReference type="ARBA" id="ARBA00022741"/>
    </source>
</evidence>
<dbReference type="Pfam" id="PF02518">
    <property type="entry name" value="HATPase_c"/>
    <property type="match status" value="1"/>
</dbReference>
<keyword evidence="4" id="KW-0808">Transferase</keyword>
<dbReference type="GO" id="GO:0000155">
    <property type="term" value="F:phosphorelay sensor kinase activity"/>
    <property type="evidence" value="ECO:0007669"/>
    <property type="project" value="InterPro"/>
</dbReference>
<dbReference type="Gene3D" id="3.30.565.10">
    <property type="entry name" value="Histidine kinase-like ATPase, C-terminal domain"/>
    <property type="match status" value="1"/>
</dbReference>
<keyword evidence="11" id="KW-1185">Reference proteome</keyword>
<keyword evidence="5" id="KW-0547">Nucleotide-binding</keyword>
<keyword evidence="6 10" id="KW-0418">Kinase</keyword>
<dbReference type="Pfam" id="PF00512">
    <property type="entry name" value="HisKA"/>
    <property type="match status" value="1"/>
</dbReference>
<dbReference type="InterPro" id="IPR003594">
    <property type="entry name" value="HATPase_dom"/>
</dbReference>
<protein>
    <recommendedName>
        <fullName evidence="2">histidine kinase</fullName>
        <ecNumber evidence="2">2.7.13.3</ecNumber>
    </recommendedName>
</protein>
<dbReference type="CDD" id="cd00082">
    <property type="entry name" value="HisKA"/>
    <property type="match status" value="1"/>
</dbReference>
<dbReference type="AlphaFoldDB" id="A0A562ZWS1"/>
<evidence type="ECO:0000256" key="1">
    <source>
        <dbReference type="ARBA" id="ARBA00000085"/>
    </source>
</evidence>
<evidence type="ECO:0000256" key="6">
    <source>
        <dbReference type="ARBA" id="ARBA00022777"/>
    </source>
</evidence>
<evidence type="ECO:0000313" key="11">
    <source>
        <dbReference type="Proteomes" id="UP000318199"/>
    </source>
</evidence>
<dbReference type="InterPro" id="IPR050351">
    <property type="entry name" value="BphY/WalK/GraS-like"/>
</dbReference>
<feature type="domain" description="Histidine kinase" evidence="9">
    <location>
        <begin position="168"/>
        <end position="380"/>
    </location>
</feature>
<dbReference type="SMART" id="SM00388">
    <property type="entry name" value="HisKA"/>
    <property type="match status" value="1"/>
</dbReference>
<evidence type="ECO:0000256" key="4">
    <source>
        <dbReference type="ARBA" id="ARBA00022679"/>
    </source>
</evidence>
<reference evidence="10 11" key="1">
    <citation type="submission" date="2019-07" db="EMBL/GenBank/DDBJ databases">
        <title>Caenimonas sedimenti sp. nov., isolated from activated sludge.</title>
        <authorList>
            <person name="Xu J."/>
        </authorList>
    </citation>
    <scope>NUCLEOTIDE SEQUENCE [LARGE SCALE GENOMIC DNA]</scope>
    <source>
        <strain evidence="10 11">HX-9-20</strain>
    </source>
</reference>
<keyword evidence="3" id="KW-0597">Phosphoprotein</keyword>
<dbReference type="OrthoDB" id="8807260at2"/>
<dbReference type="PANTHER" id="PTHR42878">
    <property type="entry name" value="TWO-COMPONENT HISTIDINE KINASE"/>
    <property type="match status" value="1"/>
</dbReference>
<dbReference type="EMBL" id="VOBQ01000003">
    <property type="protein sequence ID" value="TWO72768.1"/>
    <property type="molecule type" value="Genomic_DNA"/>
</dbReference>
<dbReference type="InterPro" id="IPR004358">
    <property type="entry name" value="Sig_transdc_His_kin-like_C"/>
</dbReference>